<dbReference type="Pfam" id="PF08393">
    <property type="entry name" value="DHC_N2"/>
    <property type="match status" value="1"/>
</dbReference>
<evidence type="ECO:0000256" key="11">
    <source>
        <dbReference type="ARBA" id="ARBA00023212"/>
    </source>
</evidence>
<keyword evidence="9" id="KW-0969">Cilium</keyword>
<dbReference type="FunFam" id="1.10.8.710:FF:000001">
    <property type="entry name" value="Dynein axonemal heavy chain 2"/>
    <property type="match status" value="1"/>
</dbReference>
<evidence type="ECO:0000256" key="14">
    <source>
        <dbReference type="SAM" id="MobiDB-lite"/>
    </source>
</evidence>
<keyword evidence="7" id="KW-0243">Dynein</keyword>
<sequence>MDLVEGSEVHGTAYALAFLSLVHSKSESSWSQDTRVLGAYQFISEKSTQSLEAARLRLVLLRGEGAWRSEQCEQWDVESFCDNVAQQLQLHVEQWCESARQKLSSFDIMSDTMALKGPLLIVIHAKEGDDTSGSDRKNYPSGVQRNENNNNSRRNSNHLVIQPRRMIVPNTPREVHELLRDFDTLDGVHSCGGSGMQIFDDLRQFFRCNEERLRLADSITELICAFEKDVGDDEELMARLLPDEYGRVYTCLVEGAGLQWSDDKSVMQFVHDLSSHVSGFCATASHMRQAVACVENILHQLSDQNSVFTPRSVVEKVEELLEVVRQIAPDGKRKEWYLKYIQLRLDSALLQQFQARLGRWTAEFLSMAYDQRFLDPTVCTEEYGLRPLRVHMRVLYKSITLTVPMAYCHNHWLNVLNSSFLWIHAIPRLYDDLHGVAASLFPAVTSLDETVVQRAAVNGYGRLAERLSPQILGEPLAAIEKSIHDAFEVERQWRRGQRLLNLEVGVLQQHLGDDLGKWNKALREIRDLATTLMDYTQPMTLVGGIVIVASDAQRELGRKLDGLTQHITGRYRDVVWKHLEVCSRRLSEERTVIEKCDVINNVDDASLFICELPAIYSRLSDIEKRIGLLVPAEECLRHQGVSLSDSSLCVRKIKEEHRAYKDLIRRKVKAVELRRPFLRDNAKRKEDELRTHIDELDAALQNLDQQIQLKQQHGKNHLEGLAEAMQESFYDIQRQTVQLEKQQTRLAALCRALGMPPMSETKLQSVASKTGKLRLVVGHILQVYQQLNELGHVPFSDVHPEELHEKLTLLQEEVEKFPDGVREHAAYDELAKLINERLSARWIIHELSSSAMIPIVRSERHWNSLKIKLGAEWKLEQLTVGDIWYCEPTMHANSFHEVLDVARGEHRLEMKLEQIAASWNRFEFQTAMYKDQLILIRGWDTVFAQLSDDIDTLQGFHLSPYYAAPHITSGVAEWETRLNLLLKVLEALKGVQQRWMHLDGLFSSNEDIYKQLSSDGMHFDIITREFWNLMPYNSLYLGGKTANANLNSIVVKTHDFLGEKRLLPSRKGWMAICSMPRVLARYWTRRGVCFRAFFMWRTAEAMGTGGNPALVEKHLPKMFTALSRFLVENTSVGANGCDASVADGLHVVGFACQEGERVTMNRPVPMKGRTLHLTLSMIESSMVETLKQLTISAVESLSTVEEVTSEWIMSFPLQVVCLAFQVWWVRLQEKDFASWRSHQQQHQQQPRCECSHDERNPSSAVSRMVLLLDQLASAAASAGEAPALRRANEELATLAVYQRDVSRLMETRGIRSAEEFEWLRVMRLYMVCLDESVELDAGESSAEPVDERSTSLGSKKDRTALYCRMADASLVHGFEYLGWYRRLVQTPLTDRCYLAMTQALHNRLGGSPVGPAGTGKTETVKSLGAQLGRHVVVFNCADAFDYNAIGRILLGLCQVGAWGCFDEFNRLEERVLSAVAQQIRTIQGALRDSSCSITIAQQTVPLKKNVALFVTMNPDFADRSQLPGNLKHLFRTVTMVSPDRETIVEVMLFAQGFRTAEALSRKVVPLFDLCKEQLSRQSHYDFGLRALKSVLVAAGEAKHEDLKNSVDDVQASASSAPVVDNDEHVSGKECDLMLYSLVNSIIPRLVQEDVELFHSLLKDFFPGRTLFDASTGVLRSTIGEVCRETYYTPTPAWVEKICQLQRTSNAKSGLMLVGPSGTGKTSCWKTLLRVMAKLATRKEHSCVDSEKPVYQQSHTGTFEAYAYVIDPKAMTKAELFGVFDPSTREWKDGVFTSVLRRIVKSALECDCSQQKHWIIFDGDVDPQWVENLNSLLDDSKIYTLPNGERLSLPPSVRIVFEAHDLKFATPATVSRCGMVWFSQGTLPLPCLLGRHIEVFFRTPVVDRRGGKRTVGVCDDCEGMQLRLNGSHFAVYKISAAGERDLPESPRESPTPPRDVGSVTYDAGTQSPVANHSGDINEGDRHPPESLPRWGTVSLSHEDQDIFALQTLMATVWSPAFAKGGLLERAFEVIRTERYWGQGIMEHNDLQLLRGVQSLLFDGVWRVWHVREKWGVLPSERVTRSYAEKLLHHAVFWSFGASLSGKLRRKLVEDLGIQLLGYSKDLTLLDVEPEPLHGTWTVIRDKTQPVDLRPEDIGCSDVIIPTADAYRCKTLLEAWITGGDAVILCGPPGSGKTTLVASVLHKSSKYEAVFLNFSSATRPENVIRALEQYCTIQNRMSQGLVMTPTNGKRLLLFCDEINLPAADQYGTQHVVQFLRQLIERSGYYRTHDNVWITLEGVQVIGACNPPTDNGRVSLSHRFLRWAPVLFVEFPTEESLHIIYTAYCRAVLSFDHQFQKKHAKPLAMAMVDVYTAVQAHFSVWQQPQYVFSPRELSQWIRALHGAMQGWSDHHRSSLTVENLVHLVVHEGLRIFHDRLVQDEEREWTIHKIRECLAIRFPDVQQNALRQPKIFSAILDSVYMERTREEVSQYIEGKVRTFCEEEFDAELVVFDTMIDHVIRVDRVLRQPSGHMLLAGASGVGKTVTTRLVAWINNMSIFQINMTKDYQLSDYERDLREVLRRAGCGMERICFIFDDSDAMEPGFLEYINALLPTGEIPGLFDGDKWGKLMDDIRACVETQVLSSRGCATKGFSQHRQWWDENDEVLGTGGSFLTDNSAVKGHRSFSNAMGDLRSNVNYRSITGLEVVAPLTLPDYIDLTSEQQLYRWFVSNVRQNLHVVFVTDPSSKEFSERVVTSPALFNRCTIDWFGEWDRITRNQLASRLLKNVDVMFSCNVELGGTEIESREVLMEALSDIHEATQEVNRVVKLRSAHRGTFITPRHFSSLLQHLRLLYEEKKGKSIEQLTHLRGGLAKLVETSLEVESKQTRLREHEVALAEKTSKAQQILECIISDTGKTEREKREAERLRQQLQDEEELIIADRGKVEQQLSEAAPALKEAEEGLNTIKPEYLREIRAYTTPPVMVKRVLETVLAVMGERRAGEWDVIKLHIRRDDFIAGVKAFQPREISDEAVQMVCGMLNEDGFTYEAAMRASKAAGPLLQWVNAQINYAVVYRAVQPLPLRIEQIVIAQGIKRQHLEQTEGKINALEESLQRYKQDYQLTTEEIANYKATMGTVAARCERACKLLQQLLEERERWEAEVSGFDSEIGALLGDCLLAAASLTYFGYFDEPTRQSLLLPLWRKRLEKSQIRFREKVSADMVDYLVTPSQRLGWELQGLPKDNLYVENAVILHRNRRFPLLIDPTGVATAFLHKMHAGGSMRTTSFTKNGYLKQLDMAIRFGYPLLIEDAEFMDPVVGPLLNNEVRRVGGCVLTRLGGQDIEISPSFRLFLVTRHSNYQPSPGIAGKACIINFTVTQSSLESQCRHQVLLHERAEVDKQRTHVLKMRGEYFLRIRTLEQELLTLIAGSEGSILENSALTVALEQLKEESEVLKRGIVESEESMRAVAAVEAHYQPLSTAVAKVYFVLRRFSQFHGLYQFGVKFIFSVVKDALAMLPPRENHEDVQKKGTTDQGEGEEKYDDDENENAMRLQVLTRYVFNLFYRRARRGMFSQDHLVLATMLGRIRSGIDDSVGRQVTPDEWDLFENALVGPIESAAVHKEGGTHVDAGKSGELPKILAEGRVCLPSSIPVLGELLRLPLFCQVQESLNNPDHAEAWGKYFLSAEPHTEVMPAFARNDYRDSPTDTDIHGDNTTGSNTNAVGPTRCALIAALLLLHTRRDTFVPAAFEFVRRFFDGAGADTCTVDSRAARDAAESEMGATKKYSEGEGVTAGSGESFFTSAVHDLYVIQRELSNSTPLILVANAGSDPTVSLEDVANAMNVQLHVAVMGCADSTEAAEHFLSTAVVDGSWVLLKNMHLARPFADVVEKRLHRDLMRNQLHGNFRLIMSIEAKARQSTHDSSGSVKIDGMQYKGSLLQLPVSLVESSVVVVYEPPPGLKASLTQTFSTFMSLPGQISHSPDVLRIYLAAAWFHAIVMERLRYVPLGWSTRYDISDTEFWHMLQVINSWVASNNNNDNNNNNIKVVTGADDKLLDTSPIVRDRVPWAALQTIIGTALYGGKISNDFDQFLLDSLCEQLFSPDIFDDSKFFAVLGGSTSDERPSFRAINSLREVQAWLTTLPEARSLMWARLPTSASRLMLAEEAVSTFERLAFLRFVGEMEWVDYRLFDDINEHHAESTSLQAPVELQWARKVRQFCSAWRVSLERLDPMEHARAPHPGEVPLLSGGKKLGWHTEDPISVVIFREYTFAVGRLREVMDDLQAVENICCGGSKPTPEQRVLIDCLLRDQVPPPWARSYTSYATTADQWLTDFKSRVAHIVYLCGALQRESYGFTCFDLGLFFWPEAFITTTKQQASRKQNQPLERLQIELQLQTDEEVRAHATKTIGDDDVWHVVGLTLVSASLEECETGDGDSRVNKCVLRTADATALSTPVGALVRWKVADTGVTSRARIPCRTPVSAKYPSPVNSASQDSKVCWIKVPLYASAKRNAILHVVELMVDIEKTPLHTWYEQGICLVAWSMDLH</sequence>
<evidence type="ECO:0000256" key="5">
    <source>
        <dbReference type="ARBA" id="ARBA00022741"/>
    </source>
</evidence>
<dbReference type="Gene3D" id="1.10.8.720">
    <property type="entry name" value="Region D6 of dynein motor"/>
    <property type="match status" value="1"/>
</dbReference>
<dbReference type="Gene3D" id="1.10.287.2620">
    <property type="match status" value="1"/>
</dbReference>
<accession>G0UPV9</accession>
<evidence type="ECO:0000256" key="6">
    <source>
        <dbReference type="ARBA" id="ARBA00022840"/>
    </source>
</evidence>
<evidence type="ECO:0000256" key="10">
    <source>
        <dbReference type="ARBA" id="ARBA00023175"/>
    </source>
</evidence>
<feature type="coiled-coil region" evidence="13">
    <location>
        <begin position="679"/>
        <end position="713"/>
    </location>
</feature>
<dbReference type="InterPro" id="IPR042222">
    <property type="entry name" value="Dynein_2_N"/>
</dbReference>
<feature type="compositionally biased region" description="Acidic residues" evidence="14">
    <location>
        <begin position="3525"/>
        <end position="3536"/>
    </location>
</feature>
<dbReference type="GO" id="GO:0005881">
    <property type="term" value="C:cytoplasmic microtubule"/>
    <property type="evidence" value="ECO:0007669"/>
    <property type="project" value="TreeGrafter"/>
</dbReference>
<dbReference type="GO" id="GO:0007097">
    <property type="term" value="P:nuclear migration"/>
    <property type="evidence" value="ECO:0007669"/>
    <property type="project" value="TreeGrafter"/>
</dbReference>
<dbReference type="InterPro" id="IPR035699">
    <property type="entry name" value="AAA_6"/>
</dbReference>
<dbReference type="FunFam" id="1.20.920.30:FF:000024">
    <property type="entry name" value="Dynein heavy chain, cytosolic, putative"/>
    <property type="match status" value="1"/>
</dbReference>
<dbReference type="GO" id="GO:0005868">
    <property type="term" value="C:cytoplasmic dynein complex"/>
    <property type="evidence" value="ECO:0007669"/>
    <property type="project" value="TreeGrafter"/>
</dbReference>
<dbReference type="SUPFAM" id="SSF52540">
    <property type="entry name" value="P-loop containing nucleoside triphosphate hydrolases"/>
    <property type="match status" value="4"/>
</dbReference>
<dbReference type="Gene3D" id="3.20.180.20">
    <property type="entry name" value="Dynein heavy chain, N-terminal domain 2"/>
    <property type="match status" value="1"/>
</dbReference>
<dbReference type="GO" id="GO:0045505">
    <property type="term" value="F:dynein intermediate chain binding"/>
    <property type="evidence" value="ECO:0007669"/>
    <property type="project" value="InterPro"/>
</dbReference>
<dbReference type="InterPro" id="IPR041228">
    <property type="entry name" value="Dynein_C"/>
</dbReference>
<evidence type="ECO:0000256" key="13">
    <source>
        <dbReference type="SAM" id="Coils"/>
    </source>
</evidence>
<dbReference type="Gene3D" id="1.10.472.130">
    <property type="match status" value="1"/>
</dbReference>
<dbReference type="GO" id="GO:0031122">
    <property type="term" value="P:cytoplasmic microtubule organization"/>
    <property type="evidence" value="ECO:0007669"/>
    <property type="project" value="TreeGrafter"/>
</dbReference>
<feature type="domain" description="AAA+ ATPase" evidence="15">
    <location>
        <begin position="1405"/>
        <end position="1540"/>
    </location>
</feature>
<feature type="coiled-coil region" evidence="13">
    <location>
        <begin position="3091"/>
        <end position="3160"/>
    </location>
</feature>
<dbReference type="InterPro" id="IPR013602">
    <property type="entry name" value="Dynein_heavy_linker"/>
</dbReference>
<evidence type="ECO:0000256" key="7">
    <source>
        <dbReference type="ARBA" id="ARBA00023017"/>
    </source>
</evidence>
<feature type="region of interest" description="Disordered" evidence="14">
    <location>
        <begin position="3511"/>
        <end position="3536"/>
    </location>
</feature>
<feature type="domain" description="AAA+ ATPase" evidence="15">
    <location>
        <begin position="2177"/>
        <end position="2331"/>
    </location>
</feature>
<feature type="compositionally biased region" description="Low complexity" evidence="14">
    <location>
        <begin position="145"/>
        <end position="154"/>
    </location>
</feature>
<evidence type="ECO:0000313" key="16">
    <source>
        <dbReference type="EMBL" id="CCC91420.1"/>
    </source>
</evidence>
<feature type="region of interest" description="Disordered" evidence="14">
    <location>
        <begin position="1939"/>
        <end position="1987"/>
    </location>
</feature>
<feature type="compositionally biased region" description="Basic and acidic residues" evidence="14">
    <location>
        <begin position="3511"/>
        <end position="3521"/>
    </location>
</feature>
<dbReference type="GO" id="GO:0008569">
    <property type="term" value="F:minus-end-directed microtubule motor activity"/>
    <property type="evidence" value="ECO:0007669"/>
    <property type="project" value="InterPro"/>
</dbReference>
<dbReference type="GO" id="GO:0005524">
    <property type="term" value="F:ATP binding"/>
    <property type="evidence" value="ECO:0007669"/>
    <property type="project" value="UniProtKB-KW"/>
</dbReference>
<reference evidence="16" key="1">
    <citation type="journal article" date="2012" name="Proc. Natl. Acad. Sci. U.S.A.">
        <title>Antigenic diversity is generated by distinct evolutionary mechanisms in African trypanosome species.</title>
        <authorList>
            <person name="Jackson A.P."/>
            <person name="Berry A."/>
            <person name="Aslett M."/>
            <person name="Allison H.C."/>
            <person name="Burton P."/>
            <person name="Vavrova-Anderson J."/>
            <person name="Brown R."/>
            <person name="Browne H."/>
            <person name="Corton N."/>
            <person name="Hauser H."/>
            <person name="Gamble J."/>
            <person name="Gilderthorp R."/>
            <person name="Marcello L."/>
            <person name="McQuillan J."/>
            <person name="Otto T.D."/>
            <person name="Quail M.A."/>
            <person name="Sanders M.J."/>
            <person name="van Tonder A."/>
            <person name="Ginger M.L."/>
            <person name="Field M.C."/>
            <person name="Barry J.D."/>
            <person name="Hertz-Fowler C."/>
            <person name="Berriman M."/>
        </authorList>
    </citation>
    <scope>NUCLEOTIDE SEQUENCE</scope>
    <source>
        <strain evidence="16">IL3000</strain>
    </source>
</reference>
<dbReference type="InterPro" id="IPR042219">
    <property type="entry name" value="AAA_lid_11_sf"/>
</dbReference>
<dbReference type="Pfam" id="PF12777">
    <property type="entry name" value="MT"/>
    <property type="match status" value="1"/>
</dbReference>
<dbReference type="GO" id="GO:0051959">
    <property type="term" value="F:dynein light intermediate chain binding"/>
    <property type="evidence" value="ECO:0007669"/>
    <property type="project" value="InterPro"/>
</dbReference>
<dbReference type="Pfam" id="PF18199">
    <property type="entry name" value="Dynein_C"/>
    <property type="match status" value="1"/>
</dbReference>
<evidence type="ECO:0000256" key="4">
    <source>
        <dbReference type="ARBA" id="ARBA00022701"/>
    </source>
</evidence>
<dbReference type="SMART" id="SM00382">
    <property type="entry name" value="AAA"/>
    <property type="match status" value="4"/>
</dbReference>
<dbReference type="InterPro" id="IPR024743">
    <property type="entry name" value="Dynein_HC_stalk"/>
</dbReference>
<keyword evidence="11" id="KW-0206">Cytoskeleton</keyword>
<feature type="domain" description="AAA+ ATPase" evidence="15">
    <location>
        <begin position="2524"/>
        <end position="2640"/>
    </location>
</feature>
<keyword evidence="6" id="KW-0067">ATP-binding</keyword>
<keyword evidence="3" id="KW-0963">Cytoplasm</keyword>
<evidence type="ECO:0000256" key="3">
    <source>
        <dbReference type="ARBA" id="ARBA00022490"/>
    </source>
</evidence>
<dbReference type="CDD" id="cd00009">
    <property type="entry name" value="AAA"/>
    <property type="match status" value="2"/>
</dbReference>
<dbReference type="InterPro" id="IPR026983">
    <property type="entry name" value="DHC"/>
</dbReference>
<dbReference type="Pfam" id="PF12774">
    <property type="entry name" value="AAA_6"/>
    <property type="match status" value="1"/>
</dbReference>
<dbReference type="Pfam" id="PF12780">
    <property type="entry name" value="AAA_8"/>
    <property type="match status" value="2"/>
</dbReference>
<dbReference type="InterPro" id="IPR027417">
    <property type="entry name" value="P-loop_NTPase"/>
</dbReference>
<dbReference type="GO" id="GO:0007018">
    <property type="term" value="P:microtubule-based movement"/>
    <property type="evidence" value="ECO:0007669"/>
    <property type="project" value="InterPro"/>
</dbReference>
<dbReference type="GO" id="GO:0007052">
    <property type="term" value="P:mitotic spindle organization"/>
    <property type="evidence" value="ECO:0007669"/>
    <property type="project" value="TreeGrafter"/>
</dbReference>
<evidence type="ECO:0000256" key="12">
    <source>
        <dbReference type="ARBA" id="ARBA00023273"/>
    </source>
</evidence>
<feature type="coiled-coil region" evidence="13">
    <location>
        <begin position="2908"/>
        <end position="2938"/>
    </location>
</feature>
<dbReference type="Gene3D" id="1.10.8.710">
    <property type="match status" value="1"/>
</dbReference>
<dbReference type="Pfam" id="PF18198">
    <property type="entry name" value="AAA_lid_11"/>
    <property type="match status" value="1"/>
</dbReference>
<protein>
    <submittedName>
        <fullName evidence="16">Uncharacterized protein TCIL3000_7_2300</fullName>
    </submittedName>
</protein>
<keyword evidence="10" id="KW-0505">Motor protein</keyword>
<organism evidence="16">
    <name type="scientific">Trypanosoma congolense (strain IL3000)</name>
    <dbReference type="NCBI Taxonomy" id="1068625"/>
    <lineage>
        <taxon>Eukaryota</taxon>
        <taxon>Discoba</taxon>
        <taxon>Euglenozoa</taxon>
        <taxon>Kinetoplastea</taxon>
        <taxon>Metakinetoplastina</taxon>
        <taxon>Trypanosomatida</taxon>
        <taxon>Trypanosomatidae</taxon>
        <taxon>Trypanosoma</taxon>
        <taxon>Nannomonas</taxon>
    </lineage>
</organism>
<keyword evidence="12" id="KW-0966">Cell projection</keyword>
<dbReference type="PANTHER" id="PTHR10676:SF314">
    <property type="entry name" value="CYTOPLASMIC DYNEIN 1 HEAVY CHAIN 1"/>
    <property type="match status" value="1"/>
</dbReference>
<dbReference type="FunFam" id="3.40.50.300:FF:000071">
    <property type="entry name" value="Cytoplasmic dynein heavy chain 1"/>
    <property type="match status" value="1"/>
</dbReference>
<dbReference type="InterPro" id="IPR043160">
    <property type="entry name" value="Dynein_C_barrel"/>
</dbReference>
<evidence type="ECO:0000256" key="8">
    <source>
        <dbReference type="ARBA" id="ARBA00023054"/>
    </source>
</evidence>
<dbReference type="Pfam" id="PF22597">
    <property type="entry name" value="DYN_lid"/>
    <property type="match status" value="1"/>
</dbReference>
<dbReference type="InterPro" id="IPR003593">
    <property type="entry name" value="AAA+_ATPase"/>
</dbReference>
<dbReference type="Gene3D" id="3.10.490.20">
    <property type="match status" value="1"/>
</dbReference>
<evidence type="ECO:0000259" key="15">
    <source>
        <dbReference type="SMART" id="SM00382"/>
    </source>
</evidence>
<dbReference type="Gene3D" id="1.20.920.20">
    <property type="match status" value="1"/>
</dbReference>
<feature type="region of interest" description="Disordered" evidence="14">
    <location>
        <begin position="129"/>
        <end position="159"/>
    </location>
</feature>
<gene>
    <name evidence="16" type="ORF">TCIL3000_7_2300</name>
</gene>
<dbReference type="PANTHER" id="PTHR10676">
    <property type="entry name" value="DYNEIN HEAVY CHAIN FAMILY PROTEIN"/>
    <property type="match status" value="1"/>
</dbReference>
<feature type="domain" description="AAA+ ATPase" evidence="15">
    <location>
        <begin position="1706"/>
        <end position="1881"/>
    </location>
</feature>
<dbReference type="Gene3D" id="1.20.58.1120">
    <property type="match status" value="1"/>
</dbReference>
<dbReference type="Pfam" id="PF03028">
    <property type="entry name" value="Dynein_heavy"/>
    <property type="match status" value="1"/>
</dbReference>
<dbReference type="Gene3D" id="6.10.140.1060">
    <property type="match status" value="1"/>
</dbReference>
<dbReference type="InterPro" id="IPR041658">
    <property type="entry name" value="AAA_lid_11"/>
</dbReference>
<dbReference type="FunFam" id="3.40.50.300:FF:003510">
    <property type="entry name" value="Dynein heavy chain, cytosolic, putative"/>
    <property type="match status" value="1"/>
</dbReference>
<dbReference type="Pfam" id="PF12781">
    <property type="entry name" value="AAA_9"/>
    <property type="match status" value="1"/>
</dbReference>
<dbReference type="Gene3D" id="3.40.50.300">
    <property type="entry name" value="P-loop containing nucleotide triphosphate hydrolases"/>
    <property type="match status" value="6"/>
</dbReference>
<name>G0UPV9_TRYCI</name>
<evidence type="ECO:0000256" key="9">
    <source>
        <dbReference type="ARBA" id="ARBA00023069"/>
    </source>
</evidence>
<dbReference type="InterPro" id="IPR035706">
    <property type="entry name" value="AAA_9"/>
</dbReference>
<dbReference type="Gene3D" id="1.20.920.30">
    <property type="match status" value="1"/>
</dbReference>
<dbReference type="InterPro" id="IPR054354">
    <property type="entry name" value="DYNC2H1-like_lid"/>
</dbReference>
<proteinExistence type="predicted"/>
<keyword evidence="5" id="KW-0547">Nucleotide-binding</keyword>
<dbReference type="InterPro" id="IPR024317">
    <property type="entry name" value="Dynein_heavy_chain_D4_dom"/>
</dbReference>
<dbReference type="GO" id="GO:0005938">
    <property type="term" value="C:cell cortex"/>
    <property type="evidence" value="ECO:0007669"/>
    <property type="project" value="TreeGrafter"/>
</dbReference>
<dbReference type="Gene3D" id="1.20.140.100">
    <property type="entry name" value="Dynein heavy chain, N-terminal domain 2"/>
    <property type="match status" value="1"/>
</dbReference>
<dbReference type="InterPro" id="IPR043157">
    <property type="entry name" value="Dynein_AAA1S"/>
</dbReference>
<dbReference type="Gene3D" id="1.20.1270.280">
    <property type="match status" value="1"/>
</dbReference>
<evidence type="ECO:0000256" key="2">
    <source>
        <dbReference type="ARBA" id="ARBA00004245"/>
    </source>
</evidence>
<dbReference type="InterPro" id="IPR042228">
    <property type="entry name" value="Dynein_linker_3"/>
</dbReference>
<dbReference type="GO" id="GO:0005929">
    <property type="term" value="C:cilium"/>
    <property type="evidence" value="ECO:0007669"/>
    <property type="project" value="UniProtKB-SubCell"/>
</dbReference>
<evidence type="ECO:0000256" key="1">
    <source>
        <dbReference type="ARBA" id="ARBA00004138"/>
    </source>
</evidence>
<dbReference type="EMBL" id="HE575320">
    <property type="protein sequence ID" value="CCC91420.1"/>
    <property type="molecule type" value="Genomic_DNA"/>
</dbReference>
<dbReference type="Pfam" id="PF12775">
    <property type="entry name" value="AAA_7"/>
    <property type="match status" value="1"/>
</dbReference>
<keyword evidence="4" id="KW-0493">Microtubule</keyword>
<dbReference type="Gene3D" id="1.10.8.1220">
    <property type="match status" value="1"/>
</dbReference>
<keyword evidence="8 13" id="KW-0175">Coiled coil</keyword>
<dbReference type="InterPro" id="IPR004273">
    <property type="entry name" value="Dynein_heavy_D6_P-loop"/>
</dbReference>
<feature type="compositionally biased region" description="Basic and acidic residues" evidence="14">
    <location>
        <begin position="129"/>
        <end position="138"/>
    </location>
</feature>
<comment type="subcellular location">
    <subcellularLocation>
        <location evidence="1">Cell projection</location>
        <location evidence="1">Cilium</location>
    </subcellularLocation>
    <subcellularLocation>
        <location evidence="2">Cytoplasm</location>
        <location evidence="2">Cytoskeleton</location>
    </subcellularLocation>
</comment>